<evidence type="ECO:0000256" key="1">
    <source>
        <dbReference type="ARBA" id="ARBA00023015"/>
    </source>
</evidence>
<dbReference type="Proteomes" id="UP000424462">
    <property type="component" value="Chromosome"/>
</dbReference>
<dbReference type="SUPFAM" id="SSF46785">
    <property type="entry name" value="Winged helix' DNA-binding domain"/>
    <property type="match status" value="1"/>
</dbReference>
<dbReference type="RefSeq" id="WP_156230711.1">
    <property type="nucleotide sequence ID" value="NZ_CP046455.1"/>
</dbReference>
<dbReference type="Gene3D" id="1.10.10.10">
    <property type="entry name" value="Winged helix-like DNA-binding domain superfamily/Winged helix DNA-binding domain"/>
    <property type="match status" value="1"/>
</dbReference>
<name>A0A6B8W7B9_9CORY</name>
<keyword evidence="3" id="KW-0804">Transcription</keyword>
<dbReference type="SMART" id="SM00346">
    <property type="entry name" value="HTH_ICLR"/>
    <property type="match status" value="1"/>
</dbReference>
<accession>A0A6B8W7B9</accession>
<feature type="domain" description="HTH iclR-type" evidence="4">
    <location>
        <begin position="12"/>
        <end position="71"/>
    </location>
</feature>
<feature type="domain" description="IclR-ED" evidence="5">
    <location>
        <begin position="72"/>
        <end position="238"/>
    </location>
</feature>
<keyword evidence="7" id="KW-1185">Reference proteome</keyword>
<reference evidence="6 7" key="1">
    <citation type="submission" date="2019-11" db="EMBL/GenBank/DDBJ databases">
        <title>Complete genome sequence of Corynebacterium kalinowskii 1959, a novel Corynebacterium species isolated from soil of a small paddock in Vilsendorf, Germany.</title>
        <authorList>
            <person name="Schaffert L."/>
            <person name="Ruwe M."/>
            <person name="Milse J."/>
            <person name="Hanuschka K."/>
            <person name="Ortseifen V."/>
            <person name="Droste J."/>
            <person name="Brandt D."/>
            <person name="Schlueter L."/>
            <person name="Kutter Y."/>
            <person name="Vinke S."/>
            <person name="Viehoefer P."/>
            <person name="Jacob L."/>
            <person name="Luebke N.-C."/>
            <person name="Schulte-Berndt E."/>
            <person name="Hain C."/>
            <person name="Linder M."/>
            <person name="Schmidt P."/>
            <person name="Wollenschlaeger L."/>
            <person name="Luttermann T."/>
            <person name="Thieme E."/>
            <person name="Hassa J."/>
            <person name="Haak M."/>
            <person name="Wittchen M."/>
            <person name="Mentz A."/>
            <person name="Persicke M."/>
            <person name="Busche T."/>
            <person name="Ruckert C."/>
        </authorList>
    </citation>
    <scope>NUCLEOTIDE SEQUENCE [LARGE SCALE GENOMIC DNA]</scope>
    <source>
        <strain evidence="6 7">2039</strain>
    </source>
</reference>
<dbReference type="PANTHER" id="PTHR30136:SF39">
    <property type="entry name" value="TRANSCRIPTIONAL REGULATORY PROTEIN"/>
    <property type="match status" value="1"/>
</dbReference>
<dbReference type="InterPro" id="IPR005471">
    <property type="entry name" value="Tscrpt_reg_IclR_N"/>
</dbReference>
<evidence type="ECO:0000313" key="6">
    <source>
        <dbReference type="EMBL" id="QGU07195.1"/>
    </source>
</evidence>
<dbReference type="GO" id="GO:0003700">
    <property type="term" value="F:DNA-binding transcription factor activity"/>
    <property type="evidence" value="ECO:0007669"/>
    <property type="project" value="TreeGrafter"/>
</dbReference>
<dbReference type="GO" id="GO:0003677">
    <property type="term" value="F:DNA binding"/>
    <property type="evidence" value="ECO:0007669"/>
    <property type="project" value="UniProtKB-KW"/>
</dbReference>
<dbReference type="KEGG" id="cok:COCCU_06280"/>
<evidence type="ECO:0000259" key="5">
    <source>
        <dbReference type="PROSITE" id="PS51078"/>
    </source>
</evidence>
<dbReference type="InterPro" id="IPR014757">
    <property type="entry name" value="Tscrpt_reg_IclR_C"/>
</dbReference>
<evidence type="ECO:0000313" key="7">
    <source>
        <dbReference type="Proteomes" id="UP000424462"/>
    </source>
</evidence>
<sequence>MGQYSASTPSGIKVLDRVVAIMMSAADHPRSLAELCEDTELPRATVHRLATALETHRILARTSDGRWSIGSALATLGAGAKTQLIDAATPVMAALMNHTGESVQLYQLTDTTRTCVAAQEPPSGLQNTVPVGSQMRLTAGSAAKVFLAHSSEQLREALLPDAAFTAAELRQVIEQGWAESVSEREPGLASLSSPVFNSAGLFLAVLSISGPAERLGPEPGAKWSTELLQASEKLSAAL</sequence>
<dbReference type="Pfam" id="PF01614">
    <property type="entry name" value="IclR_C"/>
    <property type="match status" value="1"/>
</dbReference>
<protein>
    <submittedName>
        <fullName evidence="6">Acetate operon repressor</fullName>
    </submittedName>
</protein>
<dbReference type="EMBL" id="CP046455">
    <property type="protein sequence ID" value="QGU07195.1"/>
    <property type="molecule type" value="Genomic_DNA"/>
</dbReference>
<gene>
    <name evidence="6" type="primary">iclR1</name>
    <name evidence="6" type="ORF">COCCU_06280</name>
</gene>
<dbReference type="SUPFAM" id="SSF55781">
    <property type="entry name" value="GAF domain-like"/>
    <property type="match status" value="1"/>
</dbReference>
<dbReference type="GO" id="GO:0045892">
    <property type="term" value="P:negative regulation of DNA-templated transcription"/>
    <property type="evidence" value="ECO:0007669"/>
    <property type="project" value="TreeGrafter"/>
</dbReference>
<evidence type="ECO:0000256" key="3">
    <source>
        <dbReference type="ARBA" id="ARBA00023163"/>
    </source>
</evidence>
<dbReference type="PROSITE" id="PS51078">
    <property type="entry name" value="ICLR_ED"/>
    <property type="match status" value="1"/>
</dbReference>
<evidence type="ECO:0000256" key="2">
    <source>
        <dbReference type="ARBA" id="ARBA00023125"/>
    </source>
</evidence>
<dbReference type="Pfam" id="PF09339">
    <property type="entry name" value="HTH_IclR"/>
    <property type="match status" value="1"/>
</dbReference>
<dbReference type="AlphaFoldDB" id="A0A6B8W7B9"/>
<dbReference type="Gene3D" id="3.30.450.40">
    <property type="match status" value="1"/>
</dbReference>
<keyword evidence="1" id="KW-0805">Transcription regulation</keyword>
<organism evidence="6 7">
    <name type="scientific">Corynebacterium occultum</name>
    <dbReference type="NCBI Taxonomy" id="2675219"/>
    <lineage>
        <taxon>Bacteria</taxon>
        <taxon>Bacillati</taxon>
        <taxon>Actinomycetota</taxon>
        <taxon>Actinomycetes</taxon>
        <taxon>Mycobacteriales</taxon>
        <taxon>Corynebacteriaceae</taxon>
        <taxon>Corynebacterium</taxon>
    </lineage>
</organism>
<dbReference type="InterPro" id="IPR029016">
    <property type="entry name" value="GAF-like_dom_sf"/>
</dbReference>
<dbReference type="PANTHER" id="PTHR30136">
    <property type="entry name" value="HELIX-TURN-HELIX TRANSCRIPTIONAL REGULATOR, ICLR FAMILY"/>
    <property type="match status" value="1"/>
</dbReference>
<keyword evidence="2" id="KW-0238">DNA-binding</keyword>
<dbReference type="InterPro" id="IPR050707">
    <property type="entry name" value="HTH_MetabolicPath_Reg"/>
</dbReference>
<dbReference type="InterPro" id="IPR036388">
    <property type="entry name" value="WH-like_DNA-bd_sf"/>
</dbReference>
<evidence type="ECO:0000259" key="4">
    <source>
        <dbReference type="PROSITE" id="PS51077"/>
    </source>
</evidence>
<dbReference type="PROSITE" id="PS51077">
    <property type="entry name" value="HTH_ICLR"/>
    <property type="match status" value="1"/>
</dbReference>
<dbReference type="InterPro" id="IPR036390">
    <property type="entry name" value="WH_DNA-bd_sf"/>
</dbReference>
<proteinExistence type="predicted"/>